<reference evidence="5" key="1">
    <citation type="submission" date="2016-06" db="EMBL/GenBank/DDBJ databases">
        <authorList>
            <person name="Varghese N."/>
            <person name="Submissions Spin"/>
        </authorList>
    </citation>
    <scope>NUCLEOTIDE SEQUENCE [LARGE SCALE GENOMIC DNA]</scope>
    <source>
        <strain evidence="5">DSM 43168</strain>
    </source>
</reference>
<dbReference type="InterPro" id="IPR000551">
    <property type="entry name" value="MerR-type_HTH_dom"/>
</dbReference>
<dbReference type="PRINTS" id="PR00040">
    <property type="entry name" value="HTHMERR"/>
</dbReference>
<sequence>MGTAGQGADQTSRRSTDPADHSGPALGPPPPRRRRPTWCSSAVRSPGSSPDASHAGRSRPPALLRRRFAARPPGAPEWTWRALRGQPVATTLATHNLAIDVVAGVLTAMVVFARRIAHLAEVTSVLDPDGGTRIYSVHGELFFASSNKLVGQSDYAGDPDTVVIDMTTPTSGTPPPSPPSTPSHQVRRPGQDRRDHRAEPAQRPHPPRPRRPPRRRPLMATTGRGTGPAQHAPGPATGRLMQIGEAAERVGLSIRTIRHYEEADLIAPSAGSEDGLRLYTEPDLDRLAVVKRMKPLGFTVDEIRDLLTLLDALDTATGADRASPARPARHVPRRRHRPRDRSARPTRHGRRLRRHAARRTRLPPRLGAPSAPAGHR</sequence>
<dbReference type="GO" id="GO:0003677">
    <property type="term" value="F:DNA binding"/>
    <property type="evidence" value="ECO:0007669"/>
    <property type="project" value="UniProtKB-KW"/>
</dbReference>
<dbReference type="PANTHER" id="PTHR30204:SF93">
    <property type="entry name" value="HTH MERR-TYPE DOMAIN-CONTAINING PROTEIN"/>
    <property type="match status" value="1"/>
</dbReference>
<dbReference type="Gene3D" id="1.10.1660.10">
    <property type="match status" value="1"/>
</dbReference>
<dbReference type="SMART" id="SM00422">
    <property type="entry name" value="HTH_MERR"/>
    <property type="match status" value="1"/>
</dbReference>
<feature type="domain" description="HTH merR-type" evidence="3">
    <location>
        <begin position="240"/>
        <end position="309"/>
    </location>
</feature>
<dbReference type="AlphaFoldDB" id="A0A1C4V912"/>
<feature type="region of interest" description="Disordered" evidence="2">
    <location>
        <begin position="318"/>
        <end position="376"/>
    </location>
</feature>
<keyword evidence="5" id="KW-1185">Reference proteome</keyword>
<feature type="compositionally biased region" description="Basic residues" evidence="2">
    <location>
        <begin position="327"/>
        <end position="362"/>
    </location>
</feature>
<feature type="compositionally biased region" description="Pro residues" evidence="2">
    <location>
        <begin position="172"/>
        <end position="181"/>
    </location>
</feature>
<feature type="compositionally biased region" description="Basic and acidic residues" evidence="2">
    <location>
        <begin position="189"/>
        <end position="202"/>
    </location>
</feature>
<evidence type="ECO:0000259" key="3">
    <source>
        <dbReference type="PROSITE" id="PS50937"/>
    </source>
</evidence>
<feature type="region of interest" description="Disordered" evidence="2">
    <location>
        <begin position="160"/>
        <end position="237"/>
    </location>
</feature>
<accession>A0A1C4V912</accession>
<dbReference type="InterPro" id="IPR036513">
    <property type="entry name" value="STAS_dom_sf"/>
</dbReference>
<feature type="compositionally biased region" description="Basic residues" evidence="2">
    <location>
        <begin position="205"/>
        <end position="217"/>
    </location>
</feature>
<feature type="compositionally biased region" description="Polar residues" evidence="2">
    <location>
        <begin position="38"/>
        <end position="51"/>
    </location>
</feature>
<dbReference type="PANTHER" id="PTHR30204">
    <property type="entry name" value="REDOX-CYCLING DRUG-SENSING TRANSCRIPTIONAL ACTIVATOR SOXR"/>
    <property type="match status" value="1"/>
</dbReference>
<name>A0A1C4V912_9ACTN</name>
<evidence type="ECO:0000313" key="5">
    <source>
        <dbReference type="Proteomes" id="UP000183585"/>
    </source>
</evidence>
<keyword evidence="1 4" id="KW-0238">DNA-binding</keyword>
<gene>
    <name evidence="4" type="ORF">GA0070563_102122</name>
</gene>
<dbReference type="Pfam" id="PF13411">
    <property type="entry name" value="MerR_1"/>
    <property type="match status" value="1"/>
</dbReference>
<feature type="region of interest" description="Disordered" evidence="2">
    <location>
        <begin position="1"/>
        <end position="63"/>
    </location>
</feature>
<dbReference type="Proteomes" id="UP000183585">
    <property type="component" value="Unassembled WGS sequence"/>
</dbReference>
<dbReference type="InterPro" id="IPR047057">
    <property type="entry name" value="MerR_fam"/>
</dbReference>
<dbReference type="PROSITE" id="PS00552">
    <property type="entry name" value="HTH_MERR_1"/>
    <property type="match status" value="1"/>
</dbReference>
<dbReference type="EMBL" id="FMCT01000002">
    <property type="protein sequence ID" value="SCE80467.1"/>
    <property type="molecule type" value="Genomic_DNA"/>
</dbReference>
<dbReference type="SUPFAM" id="SSF46955">
    <property type="entry name" value="Putative DNA-binding domain"/>
    <property type="match status" value="1"/>
</dbReference>
<feature type="compositionally biased region" description="Basic and acidic residues" evidence="2">
    <location>
        <begin position="11"/>
        <end position="20"/>
    </location>
</feature>
<evidence type="ECO:0000256" key="2">
    <source>
        <dbReference type="SAM" id="MobiDB-lite"/>
    </source>
</evidence>
<evidence type="ECO:0000313" key="4">
    <source>
        <dbReference type="EMBL" id="SCE80467.1"/>
    </source>
</evidence>
<protein>
    <submittedName>
        <fullName evidence="4">DNA-binding transcriptional regulator, MerR family</fullName>
    </submittedName>
</protein>
<dbReference type="InterPro" id="IPR009061">
    <property type="entry name" value="DNA-bd_dom_put_sf"/>
</dbReference>
<proteinExistence type="predicted"/>
<dbReference type="PROSITE" id="PS50937">
    <property type="entry name" value="HTH_MERR_2"/>
    <property type="match status" value="1"/>
</dbReference>
<dbReference type="GO" id="GO:0003700">
    <property type="term" value="F:DNA-binding transcription factor activity"/>
    <property type="evidence" value="ECO:0007669"/>
    <property type="project" value="InterPro"/>
</dbReference>
<organism evidence="4 5">
    <name type="scientific">Micromonospora carbonacea</name>
    <dbReference type="NCBI Taxonomy" id="47853"/>
    <lineage>
        <taxon>Bacteria</taxon>
        <taxon>Bacillati</taxon>
        <taxon>Actinomycetota</taxon>
        <taxon>Actinomycetes</taxon>
        <taxon>Micromonosporales</taxon>
        <taxon>Micromonosporaceae</taxon>
        <taxon>Micromonospora</taxon>
    </lineage>
</organism>
<evidence type="ECO:0000256" key="1">
    <source>
        <dbReference type="ARBA" id="ARBA00023125"/>
    </source>
</evidence>
<dbReference type="Gene3D" id="3.30.750.24">
    <property type="entry name" value="STAS domain"/>
    <property type="match status" value="1"/>
</dbReference>